<proteinExistence type="predicted"/>
<dbReference type="HOGENOM" id="CLU_2373657_0_0_1"/>
<gene>
    <name evidence="1" type="ORF">M404DRAFT_1006305</name>
</gene>
<organism evidence="1 2">
    <name type="scientific">Pisolithus tinctorius Marx 270</name>
    <dbReference type="NCBI Taxonomy" id="870435"/>
    <lineage>
        <taxon>Eukaryota</taxon>
        <taxon>Fungi</taxon>
        <taxon>Dikarya</taxon>
        <taxon>Basidiomycota</taxon>
        <taxon>Agaricomycotina</taxon>
        <taxon>Agaricomycetes</taxon>
        <taxon>Agaricomycetidae</taxon>
        <taxon>Boletales</taxon>
        <taxon>Sclerodermatineae</taxon>
        <taxon>Pisolithaceae</taxon>
        <taxon>Pisolithus</taxon>
    </lineage>
</organism>
<reference evidence="1 2" key="1">
    <citation type="submission" date="2014-04" db="EMBL/GenBank/DDBJ databases">
        <authorList>
            <consortium name="DOE Joint Genome Institute"/>
            <person name="Kuo A."/>
            <person name="Kohler A."/>
            <person name="Costa M.D."/>
            <person name="Nagy L.G."/>
            <person name="Floudas D."/>
            <person name="Copeland A."/>
            <person name="Barry K.W."/>
            <person name="Cichocki N."/>
            <person name="Veneault-Fourrey C."/>
            <person name="LaButti K."/>
            <person name="Lindquist E.A."/>
            <person name="Lipzen A."/>
            <person name="Lundell T."/>
            <person name="Morin E."/>
            <person name="Murat C."/>
            <person name="Sun H."/>
            <person name="Tunlid A."/>
            <person name="Henrissat B."/>
            <person name="Grigoriev I.V."/>
            <person name="Hibbett D.S."/>
            <person name="Martin F."/>
            <person name="Nordberg H.P."/>
            <person name="Cantor M.N."/>
            <person name="Hua S.X."/>
        </authorList>
    </citation>
    <scope>NUCLEOTIDE SEQUENCE [LARGE SCALE GENOMIC DNA]</scope>
    <source>
        <strain evidence="1 2">Marx 270</strain>
    </source>
</reference>
<dbReference type="EMBL" id="KN832035">
    <property type="protein sequence ID" value="KIN97025.1"/>
    <property type="molecule type" value="Genomic_DNA"/>
</dbReference>
<dbReference type="Proteomes" id="UP000054217">
    <property type="component" value="Unassembled WGS sequence"/>
</dbReference>
<protein>
    <submittedName>
        <fullName evidence="1">Uncharacterized protein</fullName>
    </submittedName>
</protein>
<reference evidence="2" key="2">
    <citation type="submission" date="2015-01" db="EMBL/GenBank/DDBJ databases">
        <title>Evolutionary Origins and Diversification of the Mycorrhizal Mutualists.</title>
        <authorList>
            <consortium name="DOE Joint Genome Institute"/>
            <consortium name="Mycorrhizal Genomics Consortium"/>
            <person name="Kohler A."/>
            <person name="Kuo A."/>
            <person name="Nagy L.G."/>
            <person name="Floudas D."/>
            <person name="Copeland A."/>
            <person name="Barry K.W."/>
            <person name="Cichocki N."/>
            <person name="Veneault-Fourrey C."/>
            <person name="LaButti K."/>
            <person name="Lindquist E.A."/>
            <person name="Lipzen A."/>
            <person name="Lundell T."/>
            <person name="Morin E."/>
            <person name="Murat C."/>
            <person name="Riley R."/>
            <person name="Ohm R."/>
            <person name="Sun H."/>
            <person name="Tunlid A."/>
            <person name="Henrissat B."/>
            <person name="Grigoriev I.V."/>
            <person name="Hibbett D.S."/>
            <person name="Martin F."/>
        </authorList>
    </citation>
    <scope>NUCLEOTIDE SEQUENCE [LARGE SCALE GENOMIC DNA]</scope>
    <source>
        <strain evidence="2">Marx 270</strain>
    </source>
</reference>
<dbReference type="AlphaFoldDB" id="A0A0C3NN19"/>
<evidence type="ECO:0000313" key="1">
    <source>
        <dbReference type="EMBL" id="KIN97025.1"/>
    </source>
</evidence>
<sequence length="95" mass="11004">MYSKQQSQYEAPRSERMACPMATSTRLMLQYTHTHTWHKPRRSKEPQGIVHVQVRDSGGKCRVTKNTASARSKTPDRSRIGNVAGYIWYVHKNNK</sequence>
<accession>A0A0C3NN19</accession>
<evidence type="ECO:0000313" key="2">
    <source>
        <dbReference type="Proteomes" id="UP000054217"/>
    </source>
</evidence>
<keyword evidence="2" id="KW-1185">Reference proteome</keyword>
<dbReference type="InParanoid" id="A0A0C3NN19"/>
<name>A0A0C3NN19_PISTI</name>